<dbReference type="PROSITE" id="PS50043">
    <property type="entry name" value="HTH_LUXR_2"/>
    <property type="match status" value="1"/>
</dbReference>
<dbReference type="InterPro" id="IPR000792">
    <property type="entry name" value="Tscrpt_reg_LuxR_C"/>
</dbReference>
<dbReference type="RefSeq" id="WP_345583560.1">
    <property type="nucleotide sequence ID" value="NZ_BAABLV010000038.1"/>
</dbReference>
<name>A0ABP9FKQ8_9ACTN</name>
<reference evidence="6" key="1">
    <citation type="journal article" date="2019" name="Int. J. Syst. Evol. Microbiol.">
        <title>The Global Catalogue of Microorganisms (GCM) 10K type strain sequencing project: providing services to taxonomists for standard genome sequencing and annotation.</title>
        <authorList>
            <consortium name="The Broad Institute Genomics Platform"/>
            <consortium name="The Broad Institute Genome Sequencing Center for Infectious Disease"/>
            <person name="Wu L."/>
            <person name="Ma J."/>
        </authorList>
    </citation>
    <scope>NUCLEOTIDE SEQUENCE [LARGE SCALE GENOMIC DNA]</scope>
    <source>
        <strain evidence="6">JCM 19125</strain>
    </source>
</reference>
<feature type="domain" description="HTH luxR-type" evidence="4">
    <location>
        <begin position="1"/>
        <end position="59"/>
    </location>
</feature>
<gene>
    <name evidence="5" type="ORF">GCM10025789_25920</name>
</gene>
<accession>A0ABP9FKQ8</accession>
<proteinExistence type="predicted"/>
<protein>
    <recommendedName>
        <fullName evidence="4">HTH luxR-type domain-containing protein</fullName>
    </recommendedName>
</protein>
<dbReference type="SMART" id="SM00421">
    <property type="entry name" value="HTH_LUXR"/>
    <property type="match status" value="1"/>
</dbReference>
<dbReference type="Pfam" id="PF00196">
    <property type="entry name" value="GerE"/>
    <property type="match status" value="1"/>
</dbReference>
<evidence type="ECO:0000259" key="4">
    <source>
        <dbReference type="PROSITE" id="PS50043"/>
    </source>
</evidence>
<dbReference type="InterPro" id="IPR036388">
    <property type="entry name" value="WH-like_DNA-bd_sf"/>
</dbReference>
<evidence type="ECO:0000313" key="6">
    <source>
        <dbReference type="Proteomes" id="UP001501521"/>
    </source>
</evidence>
<keyword evidence="3" id="KW-0804">Transcription</keyword>
<dbReference type="Proteomes" id="UP001501521">
    <property type="component" value="Unassembled WGS sequence"/>
</dbReference>
<dbReference type="PANTHER" id="PTHR44688">
    <property type="entry name" value="DNA-BINDING TRANSCRIPTIONAL ACTIVATOR DEVR_DOSR"/>
    <property type="match status" value="1"/>
</dbReference>
<dbReference type="InterPro" id="IPR016032">
    <property type="entry name" value="Sig_transdc_resp-reg_C-effctor"/>
</dbReference>
<dbReference type="SUPFAM" id="SSF46894">
    <property type="entry name" value="C-terminal effector domain of the bipartite response regulators"/>
    <property type="match status" value="1"/>
</dbReference>
<dbReference type="CDD" id="cd06170">
    <property type="entry name" value="LuxR_C_like"/>
    <property type="match status" value="1"/>
</dbReference>
<keyword evidence="1" id="KW-0805">Transcription regulation</keyword>
<dbReference type="EMBL" id="BAABLV010000038">
    <property type="protein sequence ID" value="GAA4905426.1"/>
    <property type="molecule type" value="Genomic_DNA"/>
</dbReference>
<dbReference type="PANTHER" id="PTHR44688:SF16">
    <property type="entry name" value="DNA-BINDING TRANSCRIPTIONAL ACTIVATOR DEVR_DOSR"/>
    <property type="match status" value="1"/>
</dbReference>
<evidence type="ECO:0000313" key="5">
    <source>
        <dbReference type="EMBL" id="GAA4905426.1"/>
    </source>
</evidence>
<evidence type="ECO:0000256" key="2">
    <source>
        <dbReference type="ARBA" id="ARBA00023125"/>
    </source>
</evidence>
<dbReference type="Gene3D" id="1.10.10.10">
    <property type="entry name" value="Winged helix-like DNA-binding domain superfamily/Winged helix DNA-binding domain"/>
    <property type="match status" value="1"/>
</dbReference>
<comment type="caution">
    <text evidence="5">The sequence shown here is derived from an EMBL/GenBank/DDBJ whole genome shotgun (WGS) entry which is preliminary data.</text>
</comment>
<sequence>MTSREREILDLVAAGLGNQGIAARLFLSPKTVRNNVSMILQKLQAADRGEAIARAREQGLG</sequence>
<evidence type="ECO:0000256" key="3">
    <source>
        <dbReference type="ARBA" id="ARBA00023163"/>
    </source>
</evidence>
<organism evidence="5 6">
    <name type="scientific">Tessaracoccus lubricantis</name>
    <dbReference type="NCBI Taxonomy" id="545543"/>
    <lineage>
        <taxon>Bacteria</taxon>
        <taxon>Bacillati</taxon>
        <taxon>Actinomycetota</taxon>
        <taxon>Actinomycetes</taxon>
        <taxon>Propionibacteriales</taxon>
        <taxon>Propionibacteriaceae</taxon>
        <taxon>Tessaracoccus</taxon>
    </lineage>
</organism>
<keyword evidence="6" id="KW-1185">Reference proteome</keyword>
<dbReference type="PRINTS" id="PR00038">
    <property type="entry name" value="HTHLUXR"/>
</dbReference>
<keyword evidence="2" id="KW-0238">DNA-binding</keyword>
<evidence type="ECO:0000256" key="1">
    <source>
        <dbReference type="ARBA" id="ARBA00023015"/>
    </source>
</evidence>